<keyword evidence="1" id="KW-0539">Nucleus</keyword>
<accession>A0A9W8EEL8</accession>
<gene>
    <name evidence="3" type="ORF">H4R34_001287</name>
</gene>
<comment type="caution">
    <text evidence="3">The sequence shown here is derived from an EMBL/GenBank/DDBJ whole genome shotgun (WGS) entry which is preliminary data.</text>
</comment>
<dbReference type="CDD" id="cd00780">
    <property type="entry name" value="NTF2"/>
    <property type="match status" value="1"/>
</dbReference>
<dbReference type="GO" id="GO:0051028">
    <property type="term" value="P:mRNA transport"/>
    <property type="evidence" value="ECO:0007669"/>
    <property type="project" value="UniProtKB-UniRule"/>
</dbReference>
<evidence type="ECO:0000313" key="3">
    <source>
        <dbReference type="EMBL" id="KAJ1983412.1"/>
    </source>
</evidence>
<proteinExistence type="predicted"/>
<reference evidence="3" key="1">
    <citation type="submission" date="2022-07" db="EMBL/GenBank/DDBJ databases">
        <title>Phylogenomic reconstructions and comparative analyses of Kickxellomycotina fungi.</title>
        <authorList>
            <person name="Reynolds N.K."/>
            <person name="Stajich J.E."/>
            <person name="Barry K."/>
            <person name="Grigoriev I.V."/>
            <person name="Crous P."/>
            <person name="Smith M.E."/>
        </authorList>
    </citation>
    <scope>NUCLEOTIDE SEQUENCE</scope>
    <source>
        <strain evidence="3">RSA 567</strain>
    </source>
</reference>
<dbReference type="GO" id="GO:0006913">
    <property type="term" value="P:nucleocytoplasmic transport"/>
    <property type="evidence" value="ECO:0007669"/>
    <property type="project" value="UniProtKB-UniRule"/>
</dbReference>
<keyword evidence="4" id="KW-1185">Reference proteome</keyword>
<dbReference type="InterPro" id="IPR018222">
    <property type="entry name" value="Nuclear_transport_factor_2_euk"/>
</dbReference>
<dbReference type="Proteomes" id="UP001151582">
    <property type="component" value="Unassembled WGS sequence"/>
</dbReference>
<keyword evidence="1" id="KW-0813">Transport</keyword>
<dbReference type="InterPro" id="IPR032710">
    <property type="entry name" value="NTF2-like_dom_sf"/>
</dbReference>
<dbReference type="SUPFAM" id="SSF54427">
    <property type="entry name" value="NTF2-like"/>
    <property type="match status" value="1"/>
</dbReference>
<comment type="subcellular location">
    <subcellularLocation>
        <location evidence="1">Cytoplasm</location>
    </subcellularLocation>
    <subcellularLocation>
        <location evidence="1">Nucleus</location>
    </subcellularLocation>
</comment>
<dbReference type="PANTHER" id="PTHR12612">
    <property type="entry name" value="NUCLEAR TRANSPORT FACTOR 2"/>
    <property type="match status" value="1"/>
</dbReference>
<dbReference type="GO" id="GO:0005737">
    <property type="term" value="C:cytoplasm"/>
    <property type="evidence" value="ECO:0007669"/>
    <property type="project" value="UniProtKB-SubCell"/>
</dbReference>
<dbReference type="EMBL" id="JANBQB010000056">
    <property type="protein sequence ID" value="KAJ1983412.1"/>
    <property type="molecule type" value="Genomic_DNA"/>
</dbReference>
<evidence type="ECO:0000259" key="2">
    <source>
        <dbReference type="PROSITE" id="PS50177"/>
    </source>
</evidence>
<dbReference type="Gene3D" id="3.10.450.50">
    <property type="match status" value="1"/>
</dbReference>
<dbReference type="AlphaFoldDB" id="A0A9W8EEL8"/>
<dbReference type="GO" id="GO:0015031">
    <property type="term" value="P:protein transport"/>
    <property type="evidence" value="ECO:0007669"/>
    <property type="project" value="UniProtKB-KW"/>
</dbReference>
<name>A0A9W8EEL8_9FUNG</name>
<evidence type="ECO:0000313" key="4">
    <source>
        <dbReference type="Proteomes" id="UP001151582"/>
    </source>
</evidence>
<dbReference type="InterPro" id="IPR002075">
    <property type="entry name" value="NTF2_dom"/>
</dbReference>
<dbReference type="Pfam" id="PF02136">
    <property type="entry name" value="NTF2"/>
    <property type="match status" value="1"/>
</dbReference>
<dbReference type="PROSITE" id="PS50177">
    <property type="entry name" value="NTF2_DOMAIN"/>
    <property type="match status" value="1"/>
</dbReference>
<keyword evidence="1" id="KW-0963">Cytoplasm</keyword>
<dbReference type="OrthoDB" id="25408at2759"/>
<feature type="domain" description="NTF2" evidence="2">
    <location>
        <begin position="17"/>
        <end position="141"/>
    </location>
</feature>
<keyword evidence="1" id="KW-0653">Protein transport</keyword>
<evidence type="ECO:0000256" key="1">
    <source>
        <dbReference type="RuleBase" id="RU369002"/>
    </source>
</evidence>
<comment type="function">
    <text evidence="1">Has a role in nuclear-cytoplasmic transport of proteins and mRNAs.</text>
</comment>
<organism evidence="3 4">
    <name type="scientific">Dimargaris verticillata</name>
    <dbReference type="NCBI Taxonomy" id="2761393"/>
    <lineage>
        <taxon>Eukaryota</taxon>
        <taxon>Fungi</taxon>
        <taxon>Fungi incertae sedis</taxon>
        <taxon>Zoopagomycota</taxon>
        <taxon>Kickxellomycotina</taxon>
        <taxon>Dimargaritomycetes</taxon>
        <taxon>Dimargaritales</taxon>
        <taxon>Dimargaritaceae</taxon>
        <taxon>Dimargaris</taxon>
    </lineage>
</organism>
<dbReference type="GO" id="GO:0005634">
    <property type="term" value="C:nucleus"/>
    <property type="evidence" value="ECO:0007669"/>
    <property type="project" value="UniProtKB-SubCell"/>
</dbReference>
<dbReference type="InterPro" id="IPR045875">
    <property type="entry name" value="NTF2"/>
</dbReference>
<sequence length="142" mass="16053">MPEANGTTSQAEHCYEEGKRFVELYYQLMDTHKPSLAQFYSDTSQIVWRNHPHQGGAQFLTAVIGKLPSTNHQIRSFDCQPVTAWNVLPPPGTPYNIALQVTGAVTYDNHTIALGFTHSFVLSPRLDHPGKYYISNEMFRLV</sequence>
<protein>
    <recommendedName>
        <fullName evidence="1">NTF2-related export protein</fullName>
    </recommendedName>
</protein>